<evidence type="ECO:0000259" key="8">
    <source>
        <dbReference type="PROSITE" id="PS51144"/>
    </source>
</evidence>
<dbReference type="AlphaFoldDB" id="A0A191UR47"/>
<evidence type="ECO:0000256" key="5">
    <source>
        <dbReference type="ARBA" id="ARBA00022833"/>
    </source>
</evidence>
<name>A0A191UR47_NILLU</name>
<dbReference type="OrthoDB" id="429145at2759"/>
<comment type="cofactor">
    <cofactor evidence="1">
        <name>Zn(2+)</name>
        <dbReference type="ChEBI" id="CHEBI:29105"/>
    </cofactor>
</comment>
<dbReference type="SUPFAM" id="SSF51069">
    <property type="entry name" value="Carbonic anhydrase"/>
    <property type="match status" value="1"/>
</dbReference>
<dbReference type="RefSeq" id="XP_039290779.1">
    <property type="nucleotide sequence ID" value="XM_039434845.1"/>
</dbReference>
<dbReference type="RefSeq" id="XP_039290776.1">
    <property type="nucleotide sequence ID" value="XM_039434842.1"/>
</dbReference>
<dbReference type="PANTHER" id="PTHR18952:SF141">
    <property type="entry name" value="CARBONIC ANHYDRASE"/>
    <property type="match status" value="1"/>
</dbReference>
<evidence type="ECO:0000256" key="4">
    <source>
        <dbReference type="ARBA" id="ARBA00022723"/>
    </source>
</evidence>
<dbReference type="GeneID" id="111055678"/>
<sequence length="346" mass="39120">MELFFHISMIVTIMVVSLTGMGRTTRLFRSRGGPMAPSEPEFPTELEGEDRFLVNPLNVDEVLSFGPRAPQGSSPGFPWDRSQLPQPQQSPIDICRCKCKSMTYQPLKLSYAKTSRNDGIVVEISNSGHGVNLKVPKAEAKPFLSGGMLSNRYIYDNIHCHWGRNDIMGSEHFIDAESYPMECHMVTFNEKYGTINEALKNKQDGVVVLTWFYKLANEDNKRLQNFLQYVPSVRENGAKIFRADQNALFFPLEVLPINQEYFAYPGSLTTPPFTEAVTFIILPIAVGISKDQLALLRTLMDDKNPSKPVLSNRREIQTLNHRTVYCVKGRVQAISREIPPQQSNDV</sequence>
<dbReference type="InterPro" id="IPR023561">
    <property type="entry name" value="Carbonic_anhydrase_a-class"/>
</dbReference>
<dbReference type="PANTHER" id="PTHR18952">
    <property type="entry name" value="CARBONIC ANHYDRASE"/>
    <property type="match status" value="1"/>
</dbReference>
<dbReference type="InterPro" id="IPR036398">
    <property type="entry name" value="CA_dom_sf"/>
</dbReference>
<dbReference type="InterPro" id="IPR001148">
    <property type="entry name" value="CA_dom"/>
</dbReference>
<dbReference type="GO" id="GO:0004089">
    <property type="term" value="F:carbonate dehydratase activity"/>
    <property type="evidence" value="ECO:0007669"/>
    <property type="project" value="UniProtKB-EC"/>
</dbReference>
<comment type="catalytic activity">
    <reaction evidence="7">
        <text>hydrogencarbonate + H(+) = CO2 + H2O</text>
        <dbReference type="Rhea" id="RHEA:10748"/>
        <dbReference type="ChEBI" id="CHEBI:15377"/>
        <dbReference type="ChEBI" id="CHEBI:15378"/>
        <dbReference type="ChEBI" id="CHEBI:16526"/>
        <dbReference type="ChEBI" id="CHEBI:17544"/>
        <dbReference type="EC" id="4.2.1.1"/>
    </reaction>
</comment>
<reference evidence="9" key="1">
    <citation type="submission" date="2015-12" db="EMBL/GenBank/DDBJ databases">
        <authorList>
            <person name="Shamseldin A."/>
            <person name="Moawad H."/>
            <person name="Abd El-Rahim W.M."/>
            <person name="Sadowsky M.J."/>
        </authorList>
    </citation>
    <scope>NUCLEOTIDE SEQUENCE</scope>
</reference>
<keyword evidence="4" id="KW-0479">Metal-binding</keyword>
<dbReference type="SMART" id="SM01057">
    <property type="entry name" value="Carb_anhydrase"/>
    <property type="match status" value="1"/>
</dbReference>
<dbReference type="EMBL" id="KU365933">
    <property type="protein sequence ID" value="ANJ04649.1"/>
    <property type="molecule type" value="mRNA"/>
</dbReference>
<evidence type="ECO:0000256" key="7">
    <source>
        <dbReference type="ARBA" id="ARBA00048348"/>
    </source>
</evidence>
<organism evidence="9">
    <name type="scientific">Nilaparvata lugens</name>
    <name type="common">Brown planthopper</name>
    <dbReference type="NCBI Taxonomy" id="108931"/>
    <lineage>
        <taxon>Eukaryota</taxon>
        <taxon>Metazoa</taxon>
        <taxon>Ecdysozoa</taxon>
        <taxon>Arthropoda</taxon>
        <taxon>Hexapoda</taxon>
        <taxon>Insecta</taxon>
        <taxon>Pterygota</taxon>
        <taxon>Neoptera</taxon>
        <taxon>Paraneoptera</taxon>
        <taxon>Hemiptera</taxon>
        <taxon>Auchenorrhyncha</taxon>
        <taxon>Fulgoroidea</taxon>
        <taxon>Delphacidae</taxon>
        <taxon>Delphacinae</taxon>
        <taxon>Nilaparvata</taxon>
    </lineage>
</organism>
<accession>A0A191UR47</accession>
<dbReference type="RefSeq" id="XP_039290778.1">
    <property type="nucleotide sequence ID" value="XM_039434844.1"/>
</dbReference>
<protein>
    <recommendedName>
        <fullName evidence="3">carbonic anhydrase</fullName>
        <ecNumber evidence="3">4.2.1.1</ecNumber>
    </recommendedName>
</protein>
<dbReference type="Gene3D" id="3.10.200.10">
    <property type="entry name" value="Alpha carbonic anhydrase"/>
    <property type="match status" value="1"/>
</dbReference>
<dbReference type="EC" id="4.2.1.1" evidence="3"/>
<proteinExistence type="evidence at transcript level"/>
<keyword evidence="6" id="KW-0456">Lyase</keyword>
<evidence type="ECO:0000256" key="1">
    <source>
        <dbReference type="ARBA" id="ARBA00001947"/>
    </source>
</evidence>
<dbReference type="Pfam" id="PF00194">
    <property type="entry name" value="Carb_anhydrase"/>
    <property type="match status" value="1"/>
</dbReference>
<dbReference type="RefSeq" id="XP_022198625.1">
    <property type="nucleotide sequence ID" value="XM_022342933.2"/>
</dbReference>
<evidence type="ECO:0000313" key="9">
    <source>
        <dbReference type="EMBL" id="ANJ04649.1"/>
    </source>
</evidence>
<dbReference type="RefSeq" id="XP_039290777.1">
    <property type="nucleotide sequence ID" value="XM_039434843.1"/>
</dbReference>
<comment type="similarity">
    <text evidence="2">Belongs to the alpha-carbonic anhydrase family.</text>
</comment>
<feature type="domain" description="Alpha-carbonic anhydrase" evidence="8">
    <location>
        <begin position="63"/>
        <end position="328"/>
    </location>
</feature>
<evidence type="ECO:0000256" key="2">
    <source>
        <dbReference type="ARBA" id="ARBA00010718"/>
    </source>
</evidence>
<dbReference type="GO" id="GO:0008270">
    <property type="term" value="F:zinc ion binding"/>
    <property type="evidence" value="ECO:0007669"/>
    <property type="project" value="InterPro"/>
</dbReference>
<reference evidence="9" key="2">
    <citation type="journal article" date="2016" name="J. Proteome Res.">
        <title>Screening and Functional Analyses of Nilaparvata lugens Salivary Proteome.</title>
        <authorList>
            <person name="Huang H.J."/>
            <person name="Liu C.W."/>
            <person name="Huang X.H."/>
            <person name="Zhou X."/>
            <person name="Zhuo J.C."/>
            <person name="Zhang C.X."/>
            <person name="Bao Y.Y."/>
        </authorList>
    </citation>
    <scope>NUCLEOTIDE SEQUENCE</scope>
</reference>
<dbReference type="CDD" id="cd00326">
    <property type="entry name" value="alpha_CA"/>
    <property type="match status" value="1"/>
</dbReference>
<dbReference type="PROSITE" id="PS51144">
    <property type="entry name" value="ALPHA_CA_2"/>
    <property type="match status" value="1"/>
</dbReference>
<evidence type="ECO:0000256" key="6">
    <source>
        <dbReference type="ARBA" id="ARBA00023239"/>
    </source>
</evidence>
<keyword evidence="5" id="KW-0862">Zinc</keyword>
<dbReference type="GO" id="GO:0005737">
    <property type="term" value="C:cytoplasm"/>
    <property type="evidence" value="ECO:0007669"/>
    <property type="project" value="TreeGrafter"/>
</dbReference>
<evidence type="ECO:0000256" key="3">
    <source>
        <dbReference type="ARBA" id="ARBA00012925"/>
    </source>
</evidence>